<accession>A0A834TLK8</accession>
<evidence type="ECO:0000313" key="1">
    <source>
        <dbReference type="EMBL" id="KAF7824548.1"/>
    </source>
</evidence>
<gene>
    <name evidence="1" type="ORF">G2W53_022692</name>
</gene>
<dbReference type="AlphaFoldDB" id="A0A834TLK8"/>
<sequence>MPLMTTMRVSIAVDVRDDFIMRTRHDVAIIIAYQTKLCYENMERKSSTHFSTIMQSS</sequence>
<dbReference type="EMBL" id="JAAIUW010000007">
    <property type="protein sequence ID" value="KAF7824548.1"/>
    <property type="molecule type" value="Genomic_DNA"/>
</dbReference>
<reference evidence="1" key="1">
    <citation type="submission" date="2020-09" db="EMBL/GenBank/DDBJ databases">
        <title>Genome-Enabled Discovery of Anthraquinone Biosynthesis in Senna tora.</title>
        <authorList>
            <person name="Kang S.-H."/>
            <person name="Pandey R.P."/>
            <person name="Lee C.-M."/>
            <person name="Sim J.-S."/>
            <person name="Jeong J.-T."/>
            <person name="Choi B.-S."/>
            <person name="Jung M."/>
            <person name="Ginzburg D."/>
            <person name="Zhao K."/>
            <person name="Won S.Y."/>
            <person name="Oh T.-J."/>
            <person name="Yu Y."/>
            <person name="Kim N.-H."/>
            <person name="Lee O.R."/>
            <person name="Lee T.-H."/>
            <person name="Bashyal P."/>
            <person name="Kim T.-S."/>
            <person name="Lee W.-H."/>
            <person name="Kawkins C."/>
            <person name="Kim C.-K."/>
            <person name="Kim J.S."/>
            <person name="Ahn B.O."/>
            <person name="Rhee S.Y."/>
            <person name="Sohng J.K."/>
        </authorList>
    </citation>
    <scope>NUCLEOTIDE SEQUENCE</scope>
    <source>
        <tissue evidence="1">Leaf</tissue>
    </source>
</reference>
<dbReference type="Proteomes" id="UP000634136">
    <property type="component" value="Unassembled WGS sequence"/>
</dbReference>
<evidence type="ECO:0000313" key="2">
    <source>
        <dbReference type="Proteomes" id="UP000634136"/>
    </source>
</evidence>
<protein>
    <submittedName>
        <fullName evidence="1">Uncharacterized protein</fullName>
    </submittedName>
</protein>
<comment type="caution">
    <text evidence="1">The sequence shown here is derived from an EMBL/GenBank/DDBJ whole genome shotgun (WGS) entry which is preliminary data.</text>
</comment>
<proteinExistence type="predicted"/>
<name>A0A834TLK8_9FABA</name>
<organism evidence="1 2">
    <name type="scientific">Senna tora</name>
    <dbReference type="NCBI Taxonomy" id="362788"/>
    <lineage>
        <taxon>Eukaryota</taxon>
        <taxon>Viridiplantae</taxon>
        <taxon>Streptophyta</taxon>
        <taxon>Embryophyta</taxon>
        <taxon>Tracheophyta</taxon>
        <taxon>Spermatophyta</taxon>
        <taxon>Magnoliopsida</taxon>
        <taxon>eudicotyledons</taxon>
        <taxon>Gunneridae</taxon>
        <taxon>Pentapetalae</taxon>
        <taxon>rosids</taxon>
        <taxon>fabids</taxon>
        <taxon>Fabales</taxon>
        <taxon>Fabaceae</taxon>
        <taxon>Caesalpinioideae</taxon>
        <taxon>Cassia clade</taxon>
        <taxon>Senna</taxon>
    </lineage>
</organism>
<keyword evidence="2" id="KW-1185">Reference proteome</keyword>